<gene>
    <name evidence="2" type="ORF">SAMN02745121_04824</name>
</gene>
<dbReference type="RefSeq" id="WP_096329276.1">
    <property type="nucleotide sequence ID" value="NZ_FOMX01000016.1"/>
</dbReference>
<evidence type="ECO:0000313" key="3">
    <source>
        <dbReference type="Proteomes" id="UP000199400"/>
    </source>
</evidence>
<accession>A0A1I2BWA0</accession>
<dbReference type="EMBL" id="FOMX01000016">
    <property type="protein sequence ID" value="SFE60446.1"/>
    <property type="molecule type" value="Genomic_DNA"/>
</dbReference>
<feature type="compositionally biased region" description="Acidic residues" evidence="1">
    <location>
        <begin position="230"/>
        <end position="239"/>
    </location>
</feature>
<name>A0A1I2BWA0_9BACT</name>
<evidence type="ECO:0000313" key="2">
    <source>
        <dbReference type="EMBL" id="SFE60446.1"/>
    </source>
</evidence>
<evidence type="ECO:0000256" key="1">
    <source>
        <dbReference type="SAM" id="MobiDB-lite"/>
    </source>
</evidence>
<dbReference type="AlphaFoldDB" id="A0A1I2BWA0"/>
<proteinExistence type="predicted"/>
<organism evidence="2 3">
    <name type="scientific">Nannocystis exedens</name>
    <dbReference type="NCBI Taxonomy" id="54"/>
    <lineage>
        <taxon>Bacteria</taxon>
        <taxon>Pseudomonadati</taxon>
        <taxon>Myxococcota</taxon>
        <taxon>Polyangia</taxon>
        <taxon>Nannocystales</taxon>
        <taxon>Nannocystaceae</taxon>
        <taxon>Nannocystis</taxon>
    </lineage>
</organism>
<keyword evidence="3" id="KW-1185">Reference proteome</keyword>
<sequence length="239" mass="27243">MERDEFARRLADATRRLLALTRTYVIDALPAAVRYSPAMQPWVAHVPLGPGEVVFAEDAERFRERRSGPAEEVIALLWRDGLVPLWIDMVVVAVEHGRTQIEAEVSPRFVRALPELEGEERPFSIKVRNEPPWIPRARMHGPLKRFPLRWRDDPEAARAVRDPEEGRVSTRRLLLRRLLAAPRGQSTVAQVRRHLYERPAADLPWRDEAERLEAIEEAERALAGWRPAEGDEGGEGAPA</sequence>
<feature type="region of interest" description="Disordered" evidence="1">
    <location>
        <begin position="220"/>
        <end position="239"/>
    </location>
</feature>
<reference evidence="3" key="1">
    <citation type="submission" date="2016-10" db="EMBL/GenBank/DDBJ databases">
        <authorList>
            <person name="Varghese N."/>
            <person name="Submissions S."/>
        </authorList>
    </citation>
    <scope>NUCLEOTIDE SEQUENCE [LARGE SCALE GENOMIC DNA]</scope>
    <source>
        <strain evidence="3">ATCC 25963</strain>
    </source>
</reference>
<dbReference type="Proteomes" id="UP000199400">
    <property type="component" value="Unassembled WGS sequence"/>
</dbReference>
<protein>
    <submittedName>
        <fullName evidence="2">Uncharacterized protein</fullName>
    </submittedName>
</protein>